<sequence>MILLIGMAVYCVKMLHWDTANISLFNEVAAINLVELSNDWI</sequence>
<evidence type="ECO:0000313" key="2">
    <source>
        <dbReference type="Proteomes" id="UP000028500"/>
    </source>
</evidence>
<dbReference type="AlphaFoldDB" id="A0A077PDN7"/>
<proteinExistence type="predicted"/>
<keyword evidence="2" id="KW-1185">Reference proteome</keyword>
<gene>
    <name evidence="1" type="ORF">XBKQ1_1990023</name>
</gene>
<dbReference type="EMBL" id="CBSY010000111">
    <property type="protein sequence ID" value="CDH19258.1"/>
    <property type="molecule type" value="Genomic_DNA"/>
</dbReference>
<accession>A0A077PDN7</accession>
<comment type="caution">
    <text evidence="1">The sequence shown here is derived from an EMBL/GenBank/DDBJ whole genome shotgun (WGS) entry which is preliminary data.</text>
</comment>
<reference evidence="1" key="1">
    <citation type="submission" date="2013-07" db="EMBL/GenBank/DDBJ databases">
        <title>Sub-species coevolution in mutualistic symbiosis.</title>
        <authorList>
            <person name="Murfin K."/>
            <person name="Klassen J."/>
            <person name="Lee M."/>
            <person name="Forst S."/>
            <person name="Stock P."/>
            <person name="Goodrich-Blair H."/>
        </authorList>
    </citation>
    <scope>NUCLEOTIDE SEQUENCE [LARGE SCALE GENOMIC DNA]</scope>
    <source>
        <strain evidence="1">Kraussei Quebec</strain>
    </source>
</reference>
<dbReference type="Proteomes" id="UP000028500">
    <property type="component" value="Unassembled WGS sequence"/>
</dbReference>
<name>A0A077PDN7_XENBV</name>
<organism evidence="1 2">
    <name type="scientific">Xenorhabdus bovienii str. kraussei Quebec</name>
    <dbReference type="NCBI Taxonomy" id="1398203"/>
    <lineage>
        <taxon>Bacteria</taxon>
        <taxon>Pseudomonadati</taxon>
        <taxon>Pseudomonadota</taxon>
        <taxon>Gammaproteobacteria</taxon>
        <taxon>Enterobacterales</taxon>
        <taxon>Morganellaceae</taxon>
        <taxon>Xenorhabdus</taxon>
    </lineage>
</organism>
<evidence type="ECO:0000313" key="1">
    <source>
        <dbReference type="EMBL" id="CDH19258.1"/>
    </source>
</evidence>
<protein>
    <submittedName>
        <fullName evidence="1">Uncharacterized protein</fullName>
    </submittedName>
</protein>
<dbReference type="HOGENOM" id="CLU_3278896_0_0_6"/>